<accession>A0ABV9JAM2</accession>
<dbReference type="CDD" id="cd00761">
    <property type="entry name" value="Glyco_tranf_GTA_type"/>
    <property type="match status" value="1"/>
</dbReference>
<name>A0ABV9JAM2_9LACT</name>
<evidence type="ECO:0000313" key="2">
    <source>
        <dbReference type="EMBL" id="MFC4651461.1"/>
    </source>
</evidence>
<dbReference type="InterPro" id="IPR001173">
    <property type="entry name" value="Glyco_trans_2-like"/>
</dbReference>
<proteinExistence type="predicted"/>
<dbReference type="Proteomes" id="UP001595987">
    <property type="component" value="Unassembled WGS sequence"/>
</dbReference>
<dbReference type="PANTHER" id="PTHR22916">
    <property type="entry name" value="GLYCOSYLTRANSFERASE"/>
    <property type="match status" value="1"/>
</dbReference>
<gene>
    <name evidence="2" type="ORF">ACFO26_00875</name>
</gene>
<dbReference type="Pfam" id="PF00535">
    <property type="entry name" value="Glycos_transf_2"/>
    <property type="match status" value="1"/>
</dbReference>
<sequence length="322" mass="37558">MTKTVSIIIPFKNEREAQLGIALSSINTQIGVDFSKIEVILVNDGGDKLNLEQFSVFENLDLHYYEIENVGPGLARQYGIDNSKGEYLMFIDSDDMLYYAAALSEFFSVIQSKKHDMIVAKFMEQYLDTKGNYQYKISAANNNSAVYAKWFKRTYLKEINLQFHPKLRIYEDSYFVGVASQLSTDSYYLDKVVYTWLYNTNSIGRKEANTHDRYLHVKALQCRLYLEAVREKQPQNFPNGVRDYMVTYLIDTFMRYSSYPLVNEDEFWIEHRKLFQKFAESCPKYSPILQSIVESAKKAPQSQWKAVDTSKFQDFMIKSGLQ</sequence>
<feature type="domain" description="Glycosyltransferase 2-like" evidence="1">
    <location>
        <begin position="6"/>
        <end position="159"/>
    </location>
</feature>
<dbReference type="PANTHER" id="PTHR22916:SF64">
    <property type="entry name" value="TRANSFERASE, PUTATIVE-RELATED"/>
    <property type="match status" value="1"/>
</dbReference>
<dbReference type="Gene3D" id="3.90.550.10">
    <property type="entry name" value="Spore Coat Polysaccharide Biosynthesis Protein SpsA, Chain A"/>
    <property type="match status" value="1"/>
</dbReference>
<organism evidence="2 3">
    <name type="scientific">Lactococcus nasutitermitis</name>
    <dbReference type="NCBI Taxonomy" id="1652957"/>
    <lineage>
        <taxon>Bacteria</taxon>
        <taxon>Bacillati</taxon>
        <taxon>Bacillota</taxon>
        <taxon>Bacilli</taxon>
        <taxon>Lactobacillales</taxon>
        <taxon>Streptococcaceae</taxon>
        <taxon>Lactococcus</taxon>
    </lineage>
</organism>
<protein>
    <submittedName>
        <fullName evidence="2">Glycosyltransferase family 2 protein</fullName>
    </submittedName>
</protein>
<dbReference type="EMBL" id="JBHSGD010000001">
    <property type="protein sequence ID" value="MFC4651461.1"/>
    <property type="molecule type" value="Genomic_DNA"/>
</dbReference>
<comment type="caution">
    <text evidence="2">The sequence shown here is derived from an EMBL/GenBank/DDBJ whole genome shotgun (WGS) entry which is preliminary data.</text>
</comment>
<dbReference type="SUPFAM" id="SSF53448">
    <property type="entry name" value="Nucleotide-diphospho-sugar transferases"/>
    <property type="match status" value="1"/>
</dbReference>
<evidence type="ECO:0000313" key="3">
    <source>
        <dbReference type="Proteomes" id="UP001595987"/>
    </source>
</evidence>
<keyword evidence="3" id="KW-1185">Reference proteome</keyword>
<evidence type="ECO:0000259" key="1">
    <source>
        <dbReference type="Pfam" id="PF00535"/>
    </source>
</evidence>
<dbReference type="RefSeq" id="WP_213534384.1">
    <property type="nucleotide sequence ID" value="NZ_BOVQ01000003.1"/>
</dbReference>
<reference evidence="3" key="1">
    <citation type="journal article" date="2019" name="Int. J. Syst. Evol. Microbiol.">
        <title>The Global Catalogue of Microorganisms (GCM) 10K type strain sequencing project: providing services to taxonomists for standard genome sequencing and annotation.</title>
        <authorList>
            <consortium name="The Broad Institute Genomics Platform"/>
            <consortium name="The Broad Institute Genome Sequencing Center for Infectious Disease"/>
            <person name="Wu L."/>
            <person name="Ma J."/>
        </authorList>
    </citation>
    <scope>NUCLEOTIDE SEQUENCE [LARGE SCALE GENOMIC DNA]</scope>
    <source>
        <strain evidence="3">CCUG 63287</strain>
    </source>
</reference>
<dbReference type="InterPro" id="IPR029044">
    <property type="entry name" value="Nucleotide-diphossugar_trans"/>
</dbReference>